<evidence type="ECO:0000313" key="13">
    <source>
        <dbReference type="Proteomes" id="UP000549394"/>
    </source>
</evidence>
<sequence length="234" mass="26263">MYAKFLVVLLLGLATAEGNNDSTVSSTRSTVSTIQPTSPTQKTTVTPDDFPVEILRKECFIARMGLRVKESGKFWTMKKHPSFTVACESNKTMVNITLEETSFVNLKFSSDKSNYYLNSIAFKKDQSSTEYIKNELKLFSTSFNKTFKCYNQPKIELKNKNLTVDLEFKEFKFEIFKGGQAKNFSSTVNECAADKKTSNIVPIVVGAVLTGMIVIVLIAYLIGRRNNKSGYESV</sequence>
<evidence type="ECO:0000256" key="6">
    <source>
        <dbReference type="ARBA" id="ARBA00023180"/>
    </source>
</evidence>
<dbReference type="EMBL" id="CAJFCJ010000003">
    <property type="protein sequence ID" value="CAD5113152.1"/>
    <property type="molecule type" value="Genomic_DNA"/>
</dbReference>
<accession>A0A7I8VD22</accession>
<organism evidence="12 13">
    <name type="scientific">Dimorphilus gyrociliatus</name>
    <dbReference type="NCBI Taxonomy" id="2664684"/>
    <lineage>
        <taxon>Eukaryota</taxon>
        <taxon>Metazoa</taxon>
        <taxon>Spiralia</taxon>
        <taxon>Lophotrochozoa</taxon>
        <taxon>Annelida</taxon>
        <taxon>Polychaeta</taxon>
        <taxon>Polychaeta incertae sedis</taxon>
        <taxon>Dinophilidae</taxon>
        <taxon>Dimorphilus</taxon>
    </lineage>
</organism>
<comment type="similarity">
    <text evidence="7">Belongs to the LAMP family.</text>
</comment>
<dbReference type="PROSITE" id="PS51407">
    <property type="entry name" value="LAMP_3"/>
    <property type="match status" value="1"/>
</dbReference>
<gene>
    <name evidence="12" type="ORF">DGYR_LOCUS2188</name>
</gene>
<evidence type="ECO:0000256" key="2">
    <source>
        <dbReference type="ARBA" id="ARBA00022692"/>
    </source>
</evidence>
<feature type="region of interest" description="Disordered" evidence="8">
    <location>
        <begin position="19"/>
        <end position="43"/>
    </location>
</feature>
<dbReference type="PANTHER" id="PTHR11506">
    <property type="entry name" value="LYSOSOME-ASSOCIATED MEMBRANE GLYCOPROTEIN"/>
    <property type="match status" value="1"/>
</dbReference>
<dbReference type="PANTHER" id="PTHR11506:SF35">
    <property type="entry name" value="LYSOSOME-ASSOCIATED MEMBRANE GLYCOPROTEIN 5"/>
    <property type="match status" value="1"/>
</dbReference>
<keyword evidence="13" id="KW-1185">Reference proteome</keyword>
<dbReference type="CDD" id="cd12087">
    <property type="entry name" value="TM_EGFR-like"/>
    <property type="match status" value="1"/>
</dbReference>
<dbReference type="GO" id="GO:0005886">
    <property type="term" value="C:plasma membrane"/>
    <property type="evidence" value="ECO:0007669"/>
    <property type="project" value="UniProtKB-SubCell"/>
</dbReference>
<proteinExistence type="inferred from homology"/>
<evidence type="ECO:0000256" key="8">
    <source>
        <dbReference type="SAM" id="MobiDB-lite"/>
    </source>
</evidence>
<keyword evidence="6" id="KW-0325">Glycoprotein</keyword>
<evidence type="ECO:0000313" key="12">
    <source>
        <dbReference type="EMBL" id="CAD5113152.1"/>
    </source>
</evidence>
<protein>
    <submittedName>
        <fullName evidence="12">DgyrCDS2343</fullName>
    </submittedName>
</protein>
<evidence type="ECO:0000256" key="9">
    <source>
        <dbReference type="SAM" id="Phobius"/>
    </source>
</evidence>
<keyword evidence="3 10" id="KW-0732">Signal</keyword>
<keyword evidence="5 7" id="KW-0472">Membrane</keyword>
<evidence type="ECO:0000256" key="5">
    <source>
        <dbReference type="ARBA" id="ARBA00023136"/>
    </source>
</evidence>
<dbReference type="Proteomes" id="UP000549394">
    <property type="component" value="Unassembled WGS sequence"/>
</dbReference>
<feature type="compositionally biased region" description="Polar residues" evidence="8">
    <location>
        <begin position="34"/>
        <end position="43"/>
    </location>
</feature>
<dbReference type="GO" id="GO:0072594">
    <property type="term" value="P:establishment of protein localization to organelle"/>
    <property type="evidence" value="ECO:0007669"/>
    <property type="project" value="TreeGrafter"/>
</dbReference>
<dbReference type="AlphaFoldDB" id="A0A7I8VD22"/>
<dbReference type="GO" id="GO:0031902">
    <property type="term" value="C:late endosome membrane"/>
    <property type="evidence" value="ECO:0007669"/>
    <property type="project" value="TreeGrafter"/>
</dbReference>
<evidence type="ECO:0000256" key="3">
    <source>
        <dbReference type="ARBA" id="ARBA00022729"/>
    </source>
</evidence>
<evidence type="ECO:0000256" key="7">
    <source>
        <dbReference type="PROSITE-ProRule" id="PRU00740"/>
    </source>
</evidence>
<feature type="domain" description="Lysosome-associated membrane glycoprotein 2-like transmembrane" evidence="11">
    <location>
        <begin position="201"/>
        <end position="231"/>
    </location>
</feature>
<keyword evidence="2 7" id="KW-0812">Transmembrane</keyword>
<dbReference type="InterPro" id="IPR002000">
    <property type="entry name" value="Lysosome-assoc_membr_glycop"/>
</dbReference>
<dbReference type="InterPro" id="IPR048524">
    <property type="entry name" value="Lamp2-like_TM"/>
</dbReference>
<evidence type="ECO:0000256" key="1">
    <source>
        <dbReference type="ARBA" id="ARBA00004251"/>
    </source>
</evidence>
<dbReference type="GO" id="GO:0005765">
    <property type="term" value="C:lysosomal membrane"/>
    <property type="evidence" value="ECO:0007669"/>
    <property type="project" value="TreeGrafter"/>
</dbReference>
<feature type="signal peptide" evidence="10">
    <location>
        <begin position="1"/>
        <end position="18"/>
    </location>
</feature>
<comment type="caution">
    <text evidence="7">Lacks conserved residue(s) required for the propagation of feature annotation.</text>
</comment>
<comment type="subcellular location">
    <subcellularLocation>
        <location evidence="1">Cell membrane</location>
        <topology evidence="1">Single-pass type I membrane protein</topology>
    </subcellularLocation>
    <subcellularLocation>
        <location evidence="7">Membrane</location>
        <topology evidence="7">Single-pass type I membrane protein</topology>
    </subcellularLocation>
</comment>
<dbReference type="Gene3D" id="2.40.160.110">
    <property type="match status" value="1"/>
</dbReference>
<dbReference type="Pfam" id="PF21222">
    <property type="entry name" value="Lamp2_2nd"/>
    <property type="match status" value="1"/>
</dbReference>
<evidence type="ECO:0000256" key="10">
    <source>
        <dbReference type="SAM" id="SignalP"/>
    </source>
</evidence>
<dbReference type="OrthoDB" id="6232933at2759"/>
<comment type="caution">
    <text evidence="12">The sequence shown here is derived from an EMBL/GenBank/DDBJ whole genome shotgun (WGS) entry which is preliminary data.</text>
</comment>
<feature type="compositionally biased region" description="Low complexity" evidence="8">
    <location>
        <begin position="22"/>
        <end position="33"/>
    </location>
</feature>
<name>A0A7I8VD22_9ANNE</name>
<keyword evidence="4 9" id="KW-1133">Transmembrane helix</keyword>
<evidence type="ECO:0000256" key="4">
    <source>
        <dbReference type="ARBA" id="ARBA00022989"/>
    </source>
</evidence>
<evidence type="ECO:0000259" key="11">
    <source>
        <dbReference type="Pfam" id="PF21222"/>
    </source>
</evidence>
<reference evidence="12 13" key="1">
    <citation type="submission" date="2020-08" db="EMBL/GenBank/DDBJ databases">
        <authorList>
            <person name="Hejnol A."/>
        </authorList>
    </citation>
    <scope>NUCLEOTIDE SEQUENCE [LARGE SCALE GENOMIC DNA]</scope>
</reference>
<feature type="transmembrane region" description="Helical" evidence="9">
    <location>
        <begin position="200"/>
        <end position="222"/>
    </location>
</feature>
<feature type="chain" id="PRO_5029890686" evidence="10">
    <location>
        <begin position="19"/>
        <end position="234"/>
    </location>
</feature>